<reference evidence="4 5" key="1">
    <citation type="submission" date="2023-01" db="EMBL/GenBank/DDBJ databases">
        <title>Vibrio sp. KJ40-1 sp.nov, isolated from marine algae.</title>
        <authorList>
            <person name="Butt M."/>
            <person name="Kim J.M.J."/>
            <person name="Jeon C.O.C."/>
        </authorList>
    </citation>
    <scope>NUCLEOTIDE SEQUENCE [LARGE SCALE GENOMIC DNA]</scope>
    <source>
        <strain evidence="4 5">KJ40-1</strain>
    </source>
</reference>
<proteinExistence type="predicted"/>
<dbReference type="RefSeq" id="WP_272138340.1">
    <property type="nucleotide sequence ID" value="NZ_JAQLOI010000003.1"/>
</dbReference>
<evidence type="ECO:0000313" key="5">
    <source>
        <dbReference type="Proteomes" id="UP001210678"/>
    </source>
</evidence>
<gene>
    <name evidence="4" type="ORF">PGX00_15790</name>
</gene>
<dbReference type="Gene3D" id="3.30.450.20">
    <property type="entry name" value="PAS domain"/>
    <property type="match status" value="1"/>
</dbReference>
<dbReference type="SMART" id="SM00267">
    <property type="entry name" value="GGDEF"/>
    <property type="match status" value="1"/>
</dbReference>
<dbReference type="PROSITE" id="PS50887">
    <property type="entry name" value="GGDEF"/>
    <property type="match status" value="1"/>
</dbReference>
<dbReference type="InterPro" id="IPR043128">
    <property type="entry name" value="Rev_trsase/Diguanyl_cyclase"/>
</dbReference>
<evidence type="ECO:0000256" key="1">
    <source>
        <dbReference type="ARBA" id="ARBA00012528"/>
    </source>
</evidence>
<evidence type="ECO:0000313" key="4">
    <source>
        <dbReference type="EMBL" id="MDB1125019.1"/>
    </source>
</evidence>
<name>A0ABT4YTW9_9VIBR</name>
<dbReference type="PANTHER" id="PTHR45138">
    <property type="entry name" value="REGULATORY COMPONENTS OF SENSORY TRANSDUCTION SYSTEM"/>
    <property type="match status" value="1"/>
</dbReference>
<dbReference type="InterPro" id="IPR050469">
    <property type="entry name" value="Diguanylate_Cyclase"/>
</dbReference>
<evidence type="ECO:0000256" key="2">
    <source>
        <dbReference type="ARBA" id="ARBA00034247"/>
    </source>
</evidence>
<organism evidence="4 5">
    <name type="scientific">Vibrio algarum</name>
    <dbReference type="NCBI Taxonomy" id="3020714"/>
    <lineage>
        <taxon>Bacteria</taxon>
        <taxon>Pseudomonadati</taxon>
        <taxon>Pseudomonadota</taxon>
        <taxon>Gammaproteobacteria</taxon>
        <taxon>Vibrionales</taxon>
        <taxon>Vibrionaceae</taxon>
        <taxon>Vibrio</taxon>
    </lineage>
</organism>
<dbReference type="CDD" id="cd01949">
    <property type="entry name" value="GGDEF"/>
    <property type="match status" value="1"/>
</dbReference>
<dbReference type="SUPFAM" id="SSF55073">
    <property type="entry name" value="Nucleotide cyclase"/>
    <property type="match status" value="1"/>
</dbReference>
<protein>
    <recommendedName>
        <fullName evidence="1">diguanylate cyclase</fullName>
        <ecNumber evidence="1">2.7.7.65</ecNumber>
    </recommendedName>
</protein>
<comment type="catalytic activity">
    <reaction evidence="2">
        <text>2 GTP = 3',3'-c-di-GMP + 2 diphosphate</text>
        <dbReference type="Rhea" id="RHEA:24898"/>
        <dbReference type="ChEBI" id="CHEBI:33019"/>
        <dbReference type="ChEBI" id="CHEBI:37565"/>
        <dbReference type="ChEBI" id="CHEBI:58805"/>
        <dbReference type="EC" id="2.7.7.65"/>
    </reaction>
</comment>
<evidence type="ECO:0000259" key="3">
    <source>
        <dbReference type="PROSITE" id="PS50887"/>
    </source>
</evidence>
<dbReference type="Gene3D" id="3.30.70.270">
    <property type="match status" value="1"/>
</dbReference>
<keyword evidence="5" id="KW-1185">Reference proteome</keyword>
<sequence>MEESKLEEFEAIITSLPDMVFVLTESGRYAAVLGGESSEQYHDGAFLEDFNLFDILPKQKAIWFIERIKDTLSANKLMIFEYSLAASDVDNINPSSGPTGELRFEGRVSPLKSLRYGERAVVWVARNITERYRLEQKLTYQAEIDPLSNAFNRRKLFESMDEAFYNFERYKENISFLLLDIDDFKQINDIYGHQAGDNVIRSIAELCQSEIRHTDVFGRIGGDEFGIIYRSTVETSLAFGERLTALIALSSSQINVSISIGVSEFKENDTNIEQIYQRADLALYQSKQAGKSMCTTY</sequence>
<dbReference type="PANTHER" id="PTHR45138:SF9">
    <property type="entry name" value="DIGUANYLATE CYCLASE DGCM-RELATED"/>
    <property type="match status" value="1"/>
</dbReference>
<dbReference type="Pfam" id="PF00990">
    <property type="entry name" value="GGDEF"/>
    <property type="match status" value="1"/>
</dbReference>
<dbReference type="EMBL" id="JAQLOI010000003">
    <property type="protein sequence ID" value="MDB1125019.1"/>
    <property type="molecule type" value="Genomic_DNA"/>
</dbReference>
<comment type="caution">
    <text evidence="4">The sequence shown here is derived from an EMBL/GenBank/DDBJ whole genome shotgun (WGS) entry which is preliminary data.</text>
</comment>
<dbReference type="Proteomes" id="UP001210678">
    <property type="component" value="Unassembled WGS sequence"/>
</dbReference>
<feature type="domain" description="GGDEF" evidence="3">
    <location>
        <begin position="172"/>
        <end position="297"/>
    </location>
</feature>
<accession>A0ABT4YTW9</accession>
<dbReference type="NCBIfam" id="TIGR00254">
    <property type="entry name" value="GGDEF"/>
    <property type="match status" value="1"/>
</dbReference>
<dbReference type="InterPro" id="IPR000160">
    <property type="entry name" value="GGDEF_dom"/>
</dbReference>
<dbReference type="InterPro" id="IPR029787">
    <property type="entry name" value="Nucleotide_cyclase"/>
</dbReference>
<dbReference type="EC" id="2.7.7.65" evidence="1"/>